<accession>A0A7J0BG05</accession>
<dbReference type="RefSeq" id="WP_174403798.1">
    <property type="nucleotide sequence ID" value="NZ_BLVO01000004.1"/>
</dbReference>
<keyword evidence="1" id="KW-0812">Transmembrane</keyword>
<keyword evidence="3" id="KW-1185">Reference proteome</keyword>
<organism evidence="2 3">
    <name type="scientific">Desulfovibrio subterraneus</name>
    <dbReference type="NCBI Taxonomy" id="2718620"/>
    <lineage>
        <taxon>Bacteria</taxon>
        <taxon>Pseudomonadati</taxon>
        <taxon>Thermodesulfobacteriota</taxon>
        <taxon>Desulfovibrionia</taxon>
        <taxon>Desulfovibrionales</taxon>
        <taxon>Desulfovibrionaceae</taxon>
        <taxon>Desulfovibrio</taxon>
    </lineage>
</organism>
<evidence type="ECO:0000313" key="3">
    <source>
        <dbReference type="Proteomes" id="UP000503840"/>
    </source>
</evidence>
<dbReference type="Proteomes" id="UP000503840">
    <property type="component" value="Unassembled WGS sequence"/>
</dbReference>
<evidence type="ECO:0000313" key="2">
    <source>
        <dbReference type="EMBL" id="GFM32131.1"/>
    </source>
</evidence>
<evidence type="ECO:0000256" key="1">
    <source>
        <dbReference type="SAM" id="Phobius"/>
    </source>
</evidence>
<feature type="transmembrane region" description="Helical" evidence="1">
    <location>
        <begin position="21"/>
        <end position="41"/>
    </location>
</feature>
<dbReference type="EMBL" id="BLVO01000004">
    <property type="protein sequence ID" value="GFM32131.1"/>
    <property type="molecule type" value="Genomic_DNA"/>
</dbReference>
<reference evidence="2 3" key="1">
    <citation type="submission" date="2020-05" db="EMBL/GenBank/DDBJ databases">
        <title>Draft genome sequence of Desulfovibrio sp. strain HN2T.</title>
        <authorList>
            <person name="Ueno A."/>
            <person name="Tamazawa S."/>
            <person name="Tamamura S."/>
            <person name="Murakami T."/>
            <person name="Kiyama T."/>
            <person name="Inomata H."/>
            <person name="Amano Y."/>
            <person name="Miyakawa K."/>
            <person name="Tamaki H."/>
            <person name="Naganuma T."/>
            <person name="Kaneko K."/>
        </authorList>
    </citation>
    <scope>NUCLEOTIDE SEQUENCE [LARGE SCALE GENOMIC DNA]</scope>
    <source>
        <strain evidence="2 3">HN2</strain>
    </source>
</reference>
<name>A0A7J0BG05_9BACT</name>
<proteinExistence type="predicted"/>
<sequence length="54" mass="5800">MRTIMNFIREEEGATALEYGLLAALIAGVLAGAVTLLGNQIKTVFDDLTTKMTI</sequence>
<keyword evidence="1" id="KW-0472">Membrane</keyword>
<gene>
    <name evidence="2" type="ORF">DSM101010T_04960</name>
</gene>
<dbReference type="Pfam" id="PF04964">
    <property type="entry name" value="Flp_Fap"/>
    <property type="match status" value="1"/>
</dbReference>
<dbReference type="AlphaFoldDB" id="A0A7J0BG05"/>
<comment type="caution">
    <text evidence="2">The sequence shown here is derived from an EMBL/GenBank/DDBJ whole genome shotgun (WGS) entry which is preliminary data.</text>
</comment>
<keyword evidence="1" id="KW-1133">Transmembrane helix</keyword>
<evidence type="ECO:0008006" key="4">
    <source>
        <dbReference type="Google" id="ProtNLM"/>
    </source>
</evidence>
<protein>
    <recommendedName>
        <fullName evidence="4">Flp pilus assembly protein, pilin Flp</fullName>
    </recommendedName>
</protein>
<dbReference type="InterPro" id="IPR007047">
    <property type="entry name" value="Flp_Fap"/>
</dbReference>